<feature type="non-terminal residue" evidence="1">
    <location>
        <position position="1"/>
    </location>
</feature>
<evidence type="ECO:0000313" key="1">
    <source>
        <dbReference type="EMBL" id="GIQ81305.1"/>
    </source>
</evidence>
<keyword evidence="2" id="KW-1185">Reference proteome</keyword>
<dbReference type="Pfam" id="PF01344">
    <property type="entry name" value="Kelch_1"/>
    <property type="match status" value="1"/>
</dbReference>
<evidence type="ECO:0000313" key="2">
    <source>
        <dbReference type="Proteomes" id="UP000265618"/>
    </source>
</evidence>
<dbReference type="InterPro" id="IPR015915">
    <property type="entry name" value="Kelch-typ_b-propeller"/>
</dbReference>
<dbReference type="InterPro" id="IPR006652">
    <property type="entry name" value="Kelch_1"/>
</dbReference>
<dbReference type="EMBL" id="BDIP01000359">
    <property type="protein sequence ID" value="GIQ81305.1"/>
    <property type="molecule type" value="Genomic_DNA"/>
</dbReference>
<protein>
    <submittedName>
        <fullName evidence="1">Uncharacterized protein</fullName>
    </submittedName>
</protein>
<dbReference type="OrthoDB" id="45365at2759"/>
<sequence>SVLPPGMYEMNDDGEYTYEGLYSWMLPFSGRSSALCVSLQGHLVIVGGYDQACNPVMEGVSVYNPETDKWRVGDPSPLECYDDTHYTVVDDTLYVYPTWDTTVMSVYKLTLGQGLDKDDMGTDGGGLYGDKWETVGLASLPCAIREELLGVTQSVGRQVLSYDGNLTVRDKVSGETTVYQGPERTQDDEHTPLYVPIASGESGMLFREREDEGESSDGPLLVARALPEMLYPQSVE</sequence>
<name>A0A9K3CS53_9EUKA</name>
<dbReference type="AlphaFoldDB" id="A0A9K3CS53"/>
<gene>
    <name evidence="1" type="ORF">KIPB_002247</name>
</gene>
<organism evidence="1 2">
    <name type="scientific">Kipferlia bialata</name>
    <dbReference type="NCBI Taxonomy" id="797122"/>
    <lineage>
        <taxon>Eukaryota</taxon>
        <taxon>Metamonada</taxon>
        <taxon>Carpediemonas-like organisms</taxon>
        <taxon>Kipferlia</taxon>
    </lineage>
</organism>
<reference evidence="1 2" key="1">
    <citation type="journal article" date="2018" name="PLoS ONE">
        <title>The draft genome of Kipferlia bialata reveals reductive genome evolution in fornicate parasites.</title>
        <authorList>
            <person name="Tanifuji G."/>
            <person name="Takabayashi S."/>
            <person name="Kume K."/>
            <person name="Takagi M."/>
            <person name="Nakayama T."/>
            <person name="Kamikawa R."/>
            <person name="Inagaki Y."/>
            <person name="Hashimoto T."/>
        </authorList>
    </citation>
    <scope>NUCLEOTIDE SEQUENCE [LARGE SCALE GENOMIC DNA]</scope>
    <source>
        <strain evidence="1">NY0173</strain>
    </source>
</reference>
<dbReference type="Gene3D" id="2.120.10.80">
    <property type="entry name" value="Kelch-type beta propeller"/>
    <property type="match status" value="1"/>
</dbReference>
<dbReference type="Proteomes" id="UP000265618">
    <property type="component" value="Unassembled WGS sequence"/>
</dbReference>
<dbReference type="SUPFAM" id="SSF117281">
    <property type="entry name" value="Kelch motif"/>
    <property type="match status" value="1"/>
</dbReference>
<accession>A0A9K3CS53</accession>
<proteinExistence type="predicted"/>
<comment type="caution">
    <text evidence="1">The sequence shown here is derived from an EMBL/GenBank/DDBJ whole genome shotgun (WGS) entry which is preliminary data.</text>
</comment>